<dbReference type="EMBL" id="JAUIZM010000009">
    <property type="protein sequence ID" value="KAK1365240.1"/>
    <property type="molecule type" value="Genomic_DNA"/>
</dbReference>
<evidence type="ECO:0000256" key="3">
    <source>
        <dbReference type="ARBA" id="ARBA00022771"/>
    </source>
</evidence>
<organism evidence="8 9">
    <name type="scientific">Heracleum sosnowskyi</name>
    <dbReference type="NCBI Taxonomy" id="360622"/>
    <lineage>
        <taxon>Eukaryota</taxon>
        <taxon>Viridiplantae</taxon>
        <taxon>Streptophyta</taxon>
        <taxon>Embryophyta</taxon>
        <taxon>Tracheophyta</taxon>
        <taxon>Spermatophyta</taxon>
        <taxon>Magnoliopsida</taxon>
        <taxon>eudicotyledons</taxon>
        <taxon>Gunneridae</taxon>
        <taxon>Pentapetalae</taxon>
        <taxon>asterids</taxon>
        <taxon>campanulids</taxon>
        <taxon>Apiales</taxon>
        <taxon>Apiaceae</taxon>
        <taxon>Apioideae</taxon>
        <taxon>apioid superclade</taxon>
        <taxon>Tordylieae</taxon>
        <taxon>Tordyliinae</taxon>
        <taxon>Heracleum</taxon>
    </lineage>
</organism>
<protein>
    <submittedName>
        <fullName evidence="8">Zinc finger BED domain-containing protein RICESLEEPER 2-like</fullName>
    </submittedName>
</protein>
<keyword evidence="3" id="KW-0863">Zinc-finger</keyword>
<evidence type="ECO:0000313" key="9">
    <source>
        <dbReference type="Proteomes" id="UP001237642"/>
    </source>
</evidence>
<keyword evidence="2" id="KW-0479">Metal-binding</keyword>
<dbReference type="GO" id="GO:0003677">
    <property type="term" value="F:DNA binding"/>
    <property type="evidence" value="ECO:0007669"/>
    <property type="project" value="UniProtKB-KW"/>
</dbReference>
<evidence type="ECO:0000256" key="2">
    <source>
        <dbReference type="ARBA" id="ARBA00022723"/>
    </source>
</evidence>
<comment type="caution">
    <text evidence="8">The sequence shown here is derived from an EMBL/GenBank/DDBJ whole genome shotgun (WGS) entry which is preliminary data.</text>
</comment>
<comment type="subcellular location">
    <subcellularLocation>
        <location evidence="1">Nucleus</location>
    </subcellularLocation>
</comment>
<evidence type="ECO:0000313" key="8">
    <source>
        <dbReference type="EMBL" id="KAK1365240.1"/>
    </source>
</evidence>
<name>A0AAD8HCY6_9APIA</name>
<evidence type="ECO:0000256" key="1">
    <source>
        <dbReference type="ARBA" id="ARBA00004123"/>
    </source>
</evidence>
<keyword evidence="6" id="KW-0539">Nucleus</keyword>
<proteinExistence type="predicted"/>
<dbReference type="Proteomes" id="UP001237642">
    <property type="component" value="Unassembled WGS sequence"/>
</dbReference>
<evidence type="ECO:0000256" key="6">
    <source>
        <dbReference type="ARBA" id="ARBA00023242"/>
    </source>
</evidence>
<gene>
    <name evidence="8" type="ORF">POM88_040801</name>
</gene>
<dbReference type="PANTHER" id="PTHR46481">
    <property type="entry name" value="ZINC FINGER BED DOMAIN-CONTAINING PROTEIN 4"/>
    <property type="match status" value="1"/>
</dbReference>
<dbReference type="SUPFAM" id="SSF53098">
    <property type="entry name" value="Ribonuclease H-like"/>
    <property type="match status" value="1"/>
</dbReference>
<dbReference type="Pfam" id="PF14372">
    <property type="entry name" value="hAT-like_RNase-H"/>
    <property type="match status" value="1"/>
</dbReference>
<dbReference type="InterPro" id="IPR025525">
    <property type="entry name" value="hAT-like_transposase_RNase-H"/>
</dbReference>
<keyword evidence="4" id="KW-0862">Zinc</keyword>
<dbReference type="InterPro" id="IPR052035">
    <property type="entry name" value="ZnF_BED_domain_contain"/>
</dbReference>
<keyword evidence="9" id="KW-1185">Reference proteome</keyword>
<evidence type="ECO:0000256" key="4">
    <source>
        <dbReference type="ARBA" id="ARBA00022833"/>
    </source>
</evidence>
<dbReference type="PANTHER" id="PTHR46481:SF10">
    <property type="entry name" value="ZINC FINGER BED DOMAIN-CONTAINING PROTEIN 39"/>
    <property type="match status" value="1"/>
</dbReference>
<keyword evidence="5" id="KW-0238">DNA-binding</keyword>
<sequence length="372" mass="42193">MCITAHYIDAKWNLQKKIISFSQIANHKGDNIGKLIESCLIEWGIEKVFTVTMDNASANDVAAKFLKRRVNAWNGSVLGGEHLHVRCGAHIVNLIVNDGLQKLHDSIAAIRNSVRWNSTSMMLDVALKFEKAFTRYEEEDDKFLSFFIEKENGKKMIGPPTSADWESASVFVKFLATFYEFTLKFSGTLHVTSNNFYHEICEIHALLNDLADANDPLLSLMAASMKDKYDKYWGHADNINPLLFVAVVLDPRYKMKYLKYCFEAVYDSATVARLIVKVESILHSLYTHYNAGSDDVNAKEVIGDSLPKVVAGRNRLLDNYMQKQHMESVWSKNEEKHDGRKFNENLDDFNSYDFLAEGNMDNVSATGAANDN</sequence>
<evidence type="ECO:0000256" key="5">
    <source>
        <dbReference type="ARBA" id="ARBA00023125"/>
    </source>
</evidence>
<evidence type="ECO:0000259" key="7">
    <source>
        <dbReference type="Pfam" id="PF14372"/>
    </source>
</evidence>
<dbReference type="InterPro" id="IPR012337">
    <property type="entry name" value="RNaseH-like_sf"/>
</dbReference>
<reference evidence="8" key="1">
    <citation type="submission" date="2023-02" db="EMBL/GenBank/DDBJ databases">
        <title>Genome of toxic invasive species Heracleum sosnowskyi carries increased number of genes despite the absence of recent whole-genome duplications.</title>
        <authorList>
            <person name="Schelkunov M."/>
            <person name="Shtratnikova V."/>
            <person name="Makarenko M."/>
            <person name="Klepikova A."/>
            <person name="Omelchenko D."/>
            <person name="Novikova G."/>
            <person name="Obukhova E."/>
            <person name="Bogdanov V."/>
            <person name="Penin A."/>
            <person name="Logacheva M."/>
        </authorList>
    </citation>
    <scope>NUCLEOTIDE SEQUENCE</scope>
    <source>
        <strain evidence="8">Hsosn_3</strain>
        <tissue evidence="8">Leaf</tissue>
    </source>
</reference>
<reference evidence="8" key="2">
    <citation type="submission" date="2023-05" db="EMBL/GenBank/DDBJ databases">
        <authorList>
            <person name="Schelkunov M.I."/>
        </authorList>
    </citation>
    <scope>NUCLEOTIDE SEQUENCE</scope>
    <source>
        <strain evidence="8">Hsosn_3</strain>
        <tissue evidence="8">Leaf</tissue>
    </source>
</reference>
<accession>A0AAD8HCY6</accession>
<feature type="domain" description="hAT-like transposase RNase-H fold" evidence="7">
    <location>
        <begin position="186"/>
        <end position="289"/>
    </location>
</feature>
<dbReference type="AlphaFoldDB" id="A0AAD8HCY6"/>